<feature type="region of interest" description="Disordered" evidence="12">
    <location>
        <begin position="1271"/>
        <end position="1304"/>
    </location>
</feature>
<evidence type="ECO:0000256" key="6">
    <source>
        <dbReference type="ARBA" id="ARBA00023159"/>
    </source>
</evidence>
<feature type="domain" description="Mediator complex subunit Med13 C-terminal" evidence="13">
    <location>
        <begin position="1169"/>
        <end position="1260"/>
    </location>
</feature>
<feature type="domain" description="MID" evidence="15">
    <location>
        <begin position="810"/>
        <end position="973"/>
    </location>
</feature>
<dbReference type="Pfam" id="PF11597">
    <property type="entry name" value="Med13_N"/>
    <property type="match status" value="1"/>
</dbReference>
<evidence type="ECO:0000256" key="8">
    <source>
        <dbReference type="ARBA" id="ARBA00023242"/>
    </source>
</evidence>
<name>A0A0E9NPD5_SAICN</name>
<keyword evidence="6 11" id="KW-0010">Activator</keyword>
<keyword evidence="17" id="KW-1185">Reference proteome</keyword>
<comment type="function">
    <text evidence="9 11">Component of the SRB8-11 complex. The SRB8-11 complex is a regulatory module of the Mediator complex which is itself involved in regulation of basal and activated RNA polymerase II-dependent transcription. The SRB8-11 complex may be involved in the transcriptional repression of a subset of genes regulated by Mediator. It may inhibit the association of the Mediator complex with RNA polymerase II to form the holoenzyme complex.</text>
</comment>
<keyword evidence="8 11" id="KW-0539">Nucleus</keyword>
<dbReference type="PANTHER" id="PTHR48249">
    <property type="entry name" value="MEDIATOR OF RNA POLYMERASE II TRANSCRIPTION SUBUNIT 13"/>
    <property type="match status" value="1"/>
</dbReference>
<evidence type="ECO:0000313" key="16">
    <source>
        <dbReference type="EMBL" id="GAO51531.1"/>
    </source>
</evidence>
<evidence type="ECO:0000256" key="4">
    <source>
        <dbReference type="ARBA" id="ARBA00022491"/>
    </source>
</evidence>
<evidence type="ECO:0000313" key="17">
    <source>
        <dbReference type="Proteomes" id="UP000033140"/>
    </source>
</evidence>
<dbReference type="EMBL" id="BACD03000047">
    <property type="protein sequence ID" value="GAO51531.1"/>
    <property type="molecule type" value="Genomic_DNA"/>
</dbReference>
<protein>
    <recommendedName>
        <fullName evidence="3 11">Mediator of RNA polymerase II transcription subunit 13</fullName>
    </recommendedName>
    <alternativeName>
        <fullName evidence="10 11">Mediator complex subunit 13</fullName>
    </alternativeName>
</protein>
<evidence type="ECO:0000256" key="11">
    <source>
        <dbReference type="RuleBase" id="RU364134"/>
    </source>
</evidence>
<feature type="region of interest" description="Disordered" evidence="12">
    <location>
        <begin position="341"/>
        <end position="376"/>
    </location>
</feature>
<comment type="caution">
    <text evidence="16">The sequence shown here is derived from an EMBL/GenBank/DDBJ whole genome shotgun (WGS) entry which is preliminary data.</text>
</comment>
<evidence type="ECO:0000259" key="14">
    <source>
        <dbReference type="Pfam" id="PF11597"/>
    </source>
</evidence>
<dbReference type="InterPro" id="IPR021643">
    <property type="entry name" value="Mediator_Med13_N"/>
</dbReference>
<feature type="region of interest" description="Disordered" evidence="12">
    <location>
        <begin position="561"/>
        <end position="600"/>
    </location>
</feature>
<dbReference type="Pfam" id="PF06333">
    <property type="entry name" value="Med13_C"/>
    <property type="match status" value="2"/>
</dbReference>
<comment type="similarity">
    <text evidence="2 11">Belongs to the Mediator complex subunit 13 family.</text>
</comment>
<proteinExistence type="inferred from homology"/>
<feature type="region of interest" description="Disordered" evidence="12">
    <location>
        <begin position="721"/>
        <end position="745"/>
    </location>
</feature>
<dbReference type="GO" id="GO:0016592">
    <property type="term" value="C:mediator complex"/>
    <property type="evidence" value="ECO:0007669"/>
    <property type="project" value="InterPro"/>
</dbReference>
<dbReference type="GO" id="GO:0045944">
    <property type="term" value="P:positive regulation of transcription by RNA polymerase II"/>
    <property type="evidence" value="ECO:0007669"/>
    <property type="project" value="TreeGrafter"/>
</dbReference>
<feature type="compositionally biased region" description="Basic and acidic residues" evidence="12">
    <location>
        <begin position="364"/>
        <end position="376"/>
    </location>
</feature>
<evidence type="ECO:0000256" key="12">
    <source>
        <dbReference type="SAM" id="MobiDB-lite"/>
    </source>
</evidence>
<dbReference type="InterPro" id="IPR051139">
    <property type="entry name" value="Mediator_complx_sub13"/>
</dbReference>
<comment type="subcellular location">
    <subcellularLocation>
        <location evidence="1 11">Nucleus</location>
    </subcellularLocation>
</comment>
<accession>A0A0E9NPD5</accession>
<evidence type="ECO:0000256" key="10">
    <source>
        <dbReference type="ARBA" id="ARBA00032008"/>
    </source>
</evidence>
<reference evidence="16 17" key="2">
    <citation type="journal article" date="2014" name="J. Gen. Appl. Microbiol.">
        <title>The early diverging ascomycetous budding yeast Saitoella complicata has three histone deacetylases belonging to the Clr6, Hos2, and Rpd3 lineages.</title>
        <authorList>
            <person name="Nishida H."/>
            <person name="Matsumoto T."/>
            <person name="Kondo S."/>
            <person name="Hamamoto M."/>
            <person name="Yoshikawa H."/>
        </authorList>
    </citation>
    <scope>NUCLEOTIDE SEQUENCE [LARGE SCALE GENOMIC DNA]</scope>
    <source>
        <strain evidence="16 17">NRRL Y-17804</strain>
    </source>
</reference>
<reference evidence="16 17" key="1">
    <citation type="journal article" date="2011" name="J. Gen. Appl. Microbiol.">
        <title>Draft genome sequencing of the enigmatic yeast Saitoella complicata.</title>
        <authorList>
            <person name="Nishida H."/>
            <person name="Hamamoto M."/>
            <person name="Sugiyama J."/>
        </authorList>
    </citation>
    <scope>NUCLEOTIDE SEQUENCE [LARGE SCALE GENOMIC DNA]</scope>
    <source>
        <strain evidence="16 17">NRRL Y-17804</strain>
    </source>
</reference>
<evidence type="ECO:0000256" key="7">
    <source>
        <dbReference type="ARBA" id="ARBA00023163"/>
    </source>
</evidence>
<evidence type="ECO:0000259" key="13">
    <source>
        <dbReference type="Pfam" id="PF06333"/>
    </source>
</evidence>
<dbReference type="InterPro" id="IPR041285">
    <property type="entry name" value="MID_MedPIWI"/>
</dbReference>
<dbReference type="Proteomes" id="UP000033140">
    <property type="component" value="Unassembled WGS sequence"/>
</dbReference>
<gene>
    <name evidence="16" type="ORF">G7K_5630-t1</name>
</gene>
<dbReference type="PANTHER" id="PTHR48249:SF3">
    <property type="entry name" value="MEDIATOR OF RNA POLYMERASE II TRANSCRIPTION SUBUNIT 13"/>
    <property type="match status" value="1"/>
</dbReference>
<comment type="subunit">
    <text evidence="11">Component of the SRB8-11 complex, which itself associates with the Mediator complex.</text>
</comment>
<organism evidence="16 17">
    <name type="scientific">Saitoella complicata (strain BCRC 22490 / CBS 7301 / JCM 7358 / NBRC 10748 / NRRL Y-17804)</name>
    <dbReference type="NCBI Taxonomy" id="698492"/>
    <lineage>
        <taxon>Eukaryota</taxon>
        <taxon>Fungi</taxon>
        <taxon>Dikarya</taxon>
        <taxon>Ascomycota</taxon>
        <taxon>Taphrinomycotina</taxon>
        <taxon>Taphrinomycotina incertae sedis</taxon>
        <taxon>Saitoella</taxon>
    </lineage>
</organism>
<keyword evidence="4 11" id="KW-0678">Repressor</keyword>
<evidence type="ECO:0000256" key="5">
    <source>
        <dbReference type="ARBA" id="ARBA00023015"/>
    </source>
</evidence>
<reference evidence="16 17" key="3">
    <citation type="journal article" date="2015" name="Genome Announc.">
        <title>Draft Genome Sequence of the Archiascomycetous Yeast Saitoella complicata.</title>
        <authorList>
            <person name="Yamauchi K."/>
            <person name="Kondo S."/>
            <person name="Hamamoto M."/>
            <person name="Takahashi Y."/>
            <person name="Ogura Y."/>
            <person name="Hayashi T."/>
            <person name="Nishida H."/>
        </authorList>
    </citation>
    <scope>NUCLEOTIDE SEQUENCE [LARGE SCALE GENOMIC DNA]</scope>
    <source>
        <strain evidence="16 17">NRRL Y-17804</strain>
    </source>
</reference>
<evidence type="ECO:0000256" key="3">
    <source>
        <dbReference type="ARBA" id="ARBA00019618"/>
    </source>
</evidence>
<feature type="domain" description="Mediator complex subunit Med13 N-terminal" evidence="14">
    <location>
        <begin position="17"/>
        <end position="226"/>
    </location>
</feature>
<keyword evidence="5 11" id="KW-0805">Transcription regulation</keyword>
<feature type="compositionally biased region" description="Low complexity" evidence="12">
    <location>
        <begin position="573"/>
        <end position="582"/>
    </location>
</feature>
<dbReference type="Pfam" id="PF18296">
    <property type="entry name" value="MID_MedPIWI"/>
    <property type="match status" value="1"/>
</dbReference>
<dbReference type="STRING" id="698492.A0A0E9NPD5"/>
<feature type="compositionally biased region" description="Low complexity" evidence="12">
    <location>
        <begin position="341"/>
        <end position="359"/>
    </location>
</feature>
<dbReference type="GO" id="GO:0003713">
    <property type="term" value="F:transcription coactivator activity"/>
    <property type="evidence" value="ECO:0007669"/>
    <property type="project" value="TreeGrafter"/>
</dbReference>
<evidence type="ECO:0000256" key="9">
    <source>
        <dbReference type="ARBA" id="ARBA00025661"/>
    </source>
</evidence>
<sequence length="1304" mass="144812">MVESDEDPPYGAIPIPGLSSNILRIANVGEIKYRVYDSTSKLRLRKAEWMLRTEQGALCSVEREELWVFANTLGKTPTGEAVWPEIDVHEHELQETSSGAFIIRPQHLSPHTQTHIPPTTHTAFLNSLKGLLSHQLTQSHGFVPLGSSLLYPTAGLGVVNARRWILCGLEARVLGDGSVLVALNGEEKGRWLRCLCDDRRGYIHPVEAHERCWLAPTGRECKVLSHIPIADRYWPEVKVLVDGLEKVVPARHVFTDYEPRTPPKEDLTIWKKEDAIMDALRMCREFKLGMESGEKNGDVEEEMVGPKGRKEGAVGVVYPTPPDALLHLPGVHSIQQQQIQTQAQISPQPAPTPAASTASVEAPNPKDVKQTVSKSKKENSFDFWDAKFDEPDLDEDDLWGEDDDGVGGFGQGVTDADWDFFDKPANEPYAEPVQDQVMEGIEDTRDAEIGEAHVLPGPPGDKRGWDGDIEERMEVDQQPARVQQREAQYPAGILQYDSPAATPIHPKDVRVLTPQPKSLGILGAAAEVNSEPRGKENKVLVPKGFEAVKFSAKVEKNDKKYGVGGRYYAPPKSSSSSSSDTTSYDDDEDEPQPVQRKRPWEEAFEKVLVKPPPSEVAETPEEVDPETELVGMAWEWDSNHLFRDGFMGDPEPQRVISEDKAGIVQVFVEHVLFGYEVPPLPSPDDGFIPKGNTLCKALRSAVGEVEGTEVLTARGLSEIADPVPPESTVGGGGGKTGFKPKAVPRSARKNSVVDGDVTMEDAPLGEGSKDLFLIPPPKLTTMFKEKKIEYSVLAQRYWTTIGLAPLGGPRNVSAIIVYPGSEAMSYAADSFLNRMRGTWELNKLGKHRAFMGGSKVAVNLGGSEKEGEWEGAWRMMNAKILGVGRQLRSSAAQDSGAHFVVYIVNPFNNPAATAALCGSFAQMEKLYQSGGDKMPRTSVSLLPMRMLVGDEWGCRGKLNQREYLQMALALYERLGFTQQKALDVFSKSPVAKPWVLAHPVPTQINFRLSTHRSPSILHENMMLHVAYAVSEDGRWLCVAWCNEHGEYTFADAFRINLEDPGAKGWHEAYQKAWTKTMEIISVMKIHWRVVVAKHGFMTTDEMSFWLRLSTANEGASPYSLTLASVDVDSNLALSTFGDQPLRLDDLFDPEDFSEYKSVDQTLKEGLGYKDDETWGMILNYRVPWPCEGESEGAMKYPAMSAYLLRRAEGDVCEGVQVHLLYARDQLRPLMKDILGQYRNLAVLRRYSNSRQSVPWHIWAVQRLQEGFKKELGVGPKITPENPGAENSSSLSKAKVRPSKRESQK</sequence>
<keyword evidence="7 11" id="KW-0804">Transcription</keyword>
<feature type="domain" description="Mediator complex subunit Med13 C-terminal" evidence="13">
    <location>
        <begin position="991"/>
        <end position="1134"/>
    </location>
</feature>
<evidence type="ECO:0000256" key="1">
    <source>
        <dbReference type="ARBA" id="ARBA00004123"/>
    </source>
</evidence>
<evidence type="ECO:0000259" key="15">
    <source>
        <dbReference type="Pfam" id="PF18296"/>
    </source>
</evidence>
<dbReference type="InterPro" id="IPR009401">
    <property type="entry name" value="Med13_C"/>
</dbReference>
<evidence type="ECO:0000256" key="2">
    <source>
        <dbReference type="ARBA" id="ARBA00009354"/>
    </source>
</evidence>